<feature type="transmembrane region" description="Helical" evidence="1">
    <location>
        <begin position="28"/>
        <end position="53"/>
    </location>
</feature>
<proteinExistence type="predicted"/>
<evidence type="ECO:0000256" key="1">
    <source>
        <dbReference type="SAM" id="Phobius"/>
    </source>
</evidence>
<name>A0A1I4M3R4_9HYPH</name>
<keyword evidence="3" id="KW-1185">Reference proteome</keyword>
<dbReference type="EMBL" id="FOTK01000015">
    <property type="protein sequence ID" value="SFL97819.1"/>
    <property type="molecule type" value="Genomic_DNA"/>
</dbReference>
<organism evidence="2 3">
    <name type="scientific">Methylobacterium pseudosasicola</name>
    <dbReference type="NCBI Taxonomy" id="582667"/>
    <lineage>
        <taxon>Bacteria</taxon>
        <taxon>Pseudomonadati</taxon>
        <taxon>Pseudomonadota</taxon>
        <taxon>Alphaproteobacteria</taxon>
        <taxon>Hyphomicrobiales</taxon>
        <taxon>Methylobacteriaceae</taxon>
        <taxon>Methylobacterium</taxon>
    </lineage>
</organism>
<accession>A0A1I4M3R4</accession>
<protein>
    <submittedName>
        <fullName evidence="2">Uncharacterized protein</fullName>
    </submittedName>
</protein>
<dbReference type="RefSeq" id="WP_092042209.1">
    <property type="nucleotide sequence ID" value="NZ_FOTK01000015.1"/>
</dbReference>
<keyword evidence="1" id="KW-0812">Transmembrane</keyword>
<evidence type="ECO:0000313" key="2">
    <source>
        <dbReference type="EMBL" id="SFL97819.1"/>
    </source>
</evidence>
<dbReference type="AlphaFoldDB" id="A0A1I4M3R4"/>
<keyword evidence="1" id="KW-0472">Membrane</keyword>
<feature type="transmembrane region" description="Helical" evidence="1">
    <location>
        <begin position="59"/>
        <end position="80"/>
    </location>
</feature>
<evidence type="ECO:0000313" key="3">
    <source>
        <dbReference type="Proteomes" id="UP000199048"/>
    </source>
</evidence>
<sequence length="88" mass="9314">MSLLEAEKKAEERRKVVANERAKLTASYVNTVAGSVFGIGGLAPIFAVLYAAGTPSVPVWVVIGISLVCSAASVSLHIAARRYLRELV</sequence>
<keyword evidence="1" id="KW-1133">Transmembrane helix</keyword>
<reference evidence="3" key="1">
    <citation type="submission" date="2016-10" db="EMBL/GenBank/DDBJ databases">
        <authorList>
            <person name="Varghese N."/>
            <person name="Submissions S."/>
        </authorList>
    </citation>
    <scope>NUCLEOTIDE SEQUENCE [LARGE SCALE GENOMIC DNA]</scope>
    <source>
        <strain evidence="3">BL36</strain>
    </source>
</reference>
<dbReference type="OrthoDB" id="8005545at2"/>
<gene>
    <name evidence="2" type="ORF">SAMN05192568_101579</name>
</gene>
<dbReference type="Proteomes" id="UP000199048">
    <property type="component" value="Unassembled WGS sequence"/>
</dbReference>